<protein>
    <submittedName>
        <fullName evidence="4">SpoIIE family protein phosphatase</fullName>
    </submittedName>
</protein>
<gene>
    <name evidence="4" type="ORF">AB2L28_02505</name>
</gene>
<dbReference type="PANTHER" id="PTHR43156">
    <property type="entry name" value="STAGE II SPORULATION PROTEIN E-RELATED"/>
    <property type="match status" value="1"/>
</dbReference>
<dbReference type="InterPro" id="IPR000014">
    <property type="entry name" value="PAS"/>
</dbReference>
<dbReference type="InterPro" id="IPR036457">
    <property type="entry name" value="PPM-type-like_dom_sf"/>
</dbReference>
<dbReference type="Proteomes" id="UP001566476">
    <property type="component" value="Unassembled WGS sequence"/>
</dbReference>
<dbReference type="Pfam" id="PF08448">
    <property type="entry name" value="PAS_4"/>
    <property type="match status" value="2"/>
</dbReference>
<feature type="region of interest" description="Disordered" evidence="2">
    <location>
        <begin position="778"/>
        <end position="808"/>
    </location>
</feature>
<dbReference type="InterPro" id="IPR001932">
    <property type="entry name" value="PPM-type_phosphatase-like_dom"/>
</dbReference>
<dbReference type="InterPro" id="IPR029016">
    <property type="entry name" value="GAF-like_dom_sf"/>
</dbReference>
<dbReference type="SMART" id="SM00091">
    <property type="entry name" value="PAS"/>
    <property type="match status" value="2"/>
</dbReference>
<feature type="domain" description="PAS" evidence="3">
    <location>
        <begin position="147"/>
        <end position="194"/>
    </location>
</feature>
<dbReference type="CDD" id="cd00130">
    <property type="entry name" value="PAS"/>
    <property type="match status" value="1"/>
</dbReference>
<dbReference type="EMBL" id="JBGGTQ010000001">
    <property type="protein sequence ID" value="MEZ0491107.1"/>
    <property type="molecule type" value="Genomic_DNA"/>
</dbReference>
<comment type="caution">
    <text evidence="4">The sequence shown here is derived from an EMBL/GenBank/DDBJ whole genome shotgun (WGS) entry which is preliminary data.</text>
</comment>
<proteinExistence type="predicted"/>
<evidence type="ECO:0000259" key="3">
    <source>
        <dbReference type="PROSITE" id="PS50112"/>
    </source>
</evidence>
<dbReference type="InterPro" id="IPR035965">
    <property type="entry name" value="PAS-like_dom_sf"/>
</dbReference>
<dbReference type="Gene3D" id="3.60.40.10">
    <property type="entry name" value="PPM-type phosphatase domain"/>
    <property type="match status" value="1"/>
</dbReference>
<reference evidence="4 5" key="1">
    <citation type="submission" date="2024-07" db="EMBL/GenBank/DDBJ databases">
        <authorList>
            <person name="Thanompreechachai J."/>
            <person name="Duangmal K."/>
        </authorList>
    </citation>
    <scope>NUCLEOTIDE SEQUENCE [LARGE SCALE GENOMIC DNA]</scope>
    <source>
        <strain evidence="4 5">TBRC 1896</strain>
    </source>
</reference>
<evidence type="ECO:0000256" key="1">
    <source>
        <dbReference type="ARBA" id="ARBA00022801"/>
    </source>
</evidence>
<dbReference type="PANTHER" id="PTHR43156:SF2">
    <property type="entry name" value="STAGE II SPORULATION PROTEIN E"/>
    <property type="match status" value="1"/>
</dbReference>
<evidence type="ECO:0000256" key="2">
    <source>
        <dbReference type="SAM" id="MobiDB-lite"/>
    </source>
</evidence>
<dbReference type="InterPro" id="IPR013656">
    <property type="entry name" value="PAS_4"/>
</dbReference>
<dbReference type="SUPFAM" id="SSF55785">
    <property type="entry name" value="PYP-like sensor domain (PAS domain)"/>
    <property type="match status" value="2"/>
</dbReference>
<evidence type="ECO:0000313" key="4">
    <source>
        <dbReference type="EMBL" id="MEZ0491107.1"/>
    </source>
</evidence>
<keyword evidence="1" id="KW-0378">Hydrolase</keyword>
<dbReference type="Gene3D" id="3.30.450.20">
    <property type="entry name" value="PAS domain"/>
    <property type="match status" value="2"/>
</dbReference>
<name>A0ABV4HXG9_9ACTN</name>
<sequence length="808" mass="85652">MDAHDGPQHPHEPLAPDAAALFDSLLAGAPLGIGVFDLDLRHVRVNAVLAEMNGRPVEELVGRTPGEVNGETGARAEELYRRVIADGVPVRDVRLTGEVSARPGRRRHWSLTFHPVHRPGSAEVTGLCVIVDDVTAEEELTRSLVDSRRRVEQITETMAAGYLVMDTSVDSWPITYANRQAEVALGLPREQLVGGSLWGLFPATVGTAFEAGYRRALATGSPYVFDAYYPPPLDAWYEVRAIPDGTTLTLYFLDVSERVEAQRAAETAAERAELLARVSEQLSAHRDPAAALGLVPGLLVPAVADWCVVTVLEESDRADAAVDALAGAASGGTLEDADAGAVTLVLEHLRDVAARHADPVLDEAVQAYSGARLDAYRDHARAGAQHGGRVAPPFLVRALVSGRAQVVETDPTGSVQRTMAPGGAATALQRLRPRTAVAVAVRARGRALGVLSLCWDASGPADPPAAHPVDAATPVDELGADPRATATARRRPGPGADVLTFVQTLADRIGAAVDEARLVRAQLQIAETLQRALLTEPPQPDHAHVVARYLPAAEAAQVGGDWYDAFLQEDGASVLVIGDVLGHDRRAAAAMGQVRTLVRAAAVMTGRGPAGVLAATDAAMTTLQVGTIATCVIARLEQDEDLTRRGLTRVRWSAAGHPPPVLVPREGPPRLLDEPGQRDLLLGVAPGTARHEHVVEVERGSTVLLYTDGLVERRGESLQVGLERLLAAVADAVAREPRDEDGYPQDVDATCDEVLRRLLPDQPGDDVALVAIRLHRQDRPRPASAGPRRVPPVVPDEPAVLPGAGTGG</sequence>
<dbReference type="SMART" id="SM00331">
    <property type="entry name" value="PP2C_SIG"/>
    <property type="match status" value="1"/>
</dbReference>
<organism evidence="4 5">
    <name type="scientific">Kineococcus mangrovi</name>
    <dbReference type="NCBI Taxonomy" id="1660183"/>
    <lineage>
        <taxon>Bacteria</taxon>
        <taxon>Bacillati</taxon>
        <taxon>Actinomycetota</taxon>
        <taxon>Actinomycetes</taxon>
        <taxon>Kineosporiales</taxon>
        <taxon>Kineosporiaceae</taxon>
        <taxon>Kineococcus</taxon>
    </lineage>
</organism>
<keyword evidence="5" id="KW-1185">Reference proteome</keyword>
<dbReference type="Pfam" id="PF07228">
    <property type="entry name" value="SpoIIE"/>
    <property type="match status" value="1"/>
</dbReference>
<dbReference type="Gene3D" id="3.30.450.40">
    <property type="match status" value="1"/>
</dbReference>
<accession>A0ABV4HXG9</accession>
<dbReference type="InterPro" id="IPR052016">
    <property type="entry name" value="Bact_Sigma-Reg"/>
</dbReference>
<evidence type="ECO:0000313" key="5">
    <source>
        <dbReference type="Proteomes" id="UP001566476"/>
    </source>
</evidence>
<dbReference type="PROSITE" id="PS50112">
    <property type="entry name" value="PAS"/>
    <property type="match status" value="1"/>
</dbReference>
<dbReference type="RefSeq" id="WP_370717136.1">
    <property type="nucleotide sequence ID" value="NZ_JBGGTQ010000001.1"/>
</dbReference>